<dbReference type="Pfam" id="PF08373">
    <property type="entry name" value="RAP"/>
    <property type="match status" value="1"/>
</dbReference>
<evidence type="ECO:0000313" key="3">
    <source>
        <dbReference type="Proteomes" id="UP000823046"/>
    </source>
</evidence>
<reference evidence="2 3" key="1">
    <citation type="journal article" date="2020" name="bioRxiv">
        <title>Metabolic contributions of an alphaproteobacterial endosymbiont in the apicomplexan Cardiosporidium cionae.</title>
        <authorList>
            <person name="Hunter E.S."/>
            <person name="Paight C.J."/>
            <person name="Lane C.E."/>
        </authorList>
    </citation>
    <scope>NUCLEOTIDE SEQUENCE [LARGE SCALE GENOMIC DNA]</scope>
    <source>
        <strain evidence="2">ESH_2018</strain>
    </source>
</reference>
<sequence>MRNDCQHTARRSSGLFILFVVVLIRFLQQDILIFAASYGSPVLIPLYLRCTPSRTSYGFPYNSRSIEVEAVQPGHCSFRFFPKSIKEYRKSCSTYYPCQDNYRDVGSLAFNILSCVSPIRKHSLLAAISRGNLEPILVDEFHSPFNHSGRKCSSNPPLPHHDSQAELLSSFLDLSSILFSPNTRPSFPNGDTQRPYCRAFNNSQPLKLRKKAASFSEPNAELKRIRSDHRNRDASFDRQYSHGSRGITNLSDSYFINEKLINAKVATDILDILYDSINRKAKINYVNYVTAFHRFAKHVRHKKFGRVHRYRMPAIETVGIKMINTHSEPPRFNKNSTVVRKESQTQNGFNAVNSSTLSLLLQSSKFCSLLKCITHEVKTSEYLRSKHIANIAWAMAVLGLKSHELWALLDERILKLKESFRPQEVSILLWAYATGKTSLNETVSEYLLSKVKRFLELHEFKPQEICNTIWALVALKIDERDLYVRLIEEALRISHNLAPIDISTVAHSLASYGHGVLPLLNTFLEATLGAWYDRIIKNSSFNTSSACFQIKANADTASTVSENYFYGDHLQQLHTAFLFCNESFSLSQPSRSISLDASKFPCTPTISPVEEEANCSSLSIENSPIQDRGCLDLRRILKFTAQDWSNIVWSCATAGVGMFNISSELAYPLVCDDNAQQEKCKNLCRNLSLQPIQPTFHTDSTSSPHESIDTVQIKFFTRERTERIAIVSKLTTLLLFQLKYGRLLWADFSAQSLANLLWSYAVLNYYPKELFEKGIEEASRRRTSIHEFPQDAKQLAPRHRAQLFQAILAYALALKESKEEKILSNMKESNGPVDEFFLKAYSHVPQKCVNDWQLQLARMQKRLKCKESISSALHRSVSEDLNQLKIVHSNEYFIADSFLVDIAFPKQLKILEVYGPSHFWYQNNTAILTPRTVFKQRLLRQLGWTIVAIPYFLYDGTVQPFCSFSTEERMDFLKSLLS</sequence>
<dbReference type="PANTHER" id="PTHR21228:SF40">
    <property type="entry name" value="LD45607P"/>
    <property type="match status" value="1"/>
</dbReference>
<dbReference type="EMBL" id="JADAQX010000046">
    <property type="protein sequence ID" value="KAF8822511.1"/>
    <property type="molecule type" value="Genomic_DNA"/>
</dbReference>
<keyword evidence="3" id="KW-1185">Reference proteome</keyword>
<dbReference type="PROSITE" id="PS51286">
    <property type="entry name" value="RAP"/>
    <property type="match status" value="1"/>
</dbReference>
<dbReference type="Proteomes" id="UP000823046">
    <property type="component" value="Unassembled WGS sequence"/>
</dbReference>
<gene>
    <name evidence="2" type="ORF">IE077_003571</name>
</gene>
<accession>A0ABQ7JES4</accession>
<name>A0ABQ7JES4_9APIC</name>
<dbReference type="SMART" id="SM00952">
    <property type="entry name" value="RAP"/>
    <property type="match status" value="1"/>
</dbReference>
<dbReference type="InterPro" id="IPR058917">
    <property type="entry name" value="RESC6_dom"/>
</dbReference>
<dbReference type="InterPro" id="IPR050870">
    <property type="entry name" value="FAST_kinase"/>
</dbReference>
<evidence type="ECO:0000313" key="2">
    <source>
        <dbReference type="EMBL" id="KAF8822511.1"/>
    </source>
</evidence>
<protein>
    <recommendedName>
        <fullName evidence="1">RAP domain-containing protein</fullName>
    </recommendedName>
</protein>
<organism evidence="2 3">
    <name type="scientific">Cardiosporidium cionae</name>
    <dbReference type="NCBI Taxonomy" id="476202"/>
    <lineage>
        <taxon>Eukaryota</taxon>
        <taxon>Sar</taxon>
        <taxon>Alveolata</taxon>
        <taxon>Apicomplexa</taxon>
        <taxon>Aconoidasida</taxon>
        <taxon>Nephromycida</taxon>
        <taxon>Cardiosporidium</taxon>
    </lineage>
</organism>
<comment type="caution">
    <text evidence="2">The sequence shown here is derived from an EMBL/GenBank/DDBJ whole genome shotgun (WGS) entry which is preliminary data.</text>
</comment>
<evidence type="ECO:0000259" key="1">
    <source>
        <dbReference type="PROSITE" id="PS51286"/>
    </source>
</evidence>
<dbReference type="Pfam" id="PF26188">
    <property type="entry name" value="RESC6"/>
    <property type="match status" value="1"/>
</dbReference>
<proteinExistence type="predicted"/>
<feature type="domain" description="RAP" evidence="1">
    <location>
        <begin position="909"/>
        <end position="975"/>
    </location>
</feature>
<dbReference type="PANTHER" id="PTHR21228">
    <property type="entry name" value="FAST LEU-RICH DOMAIN-CONTAINING"/>
    <property type="match status" value="1"/>
</dbReference>
<dbReference type="InterPro" id="IPR013584">
    <property type="entry name" value="RAP"/>
</dbReference>